<accession>A0A7H1NPS0</accession>
<dbReference type="RefSeq" id="WP_203414197.1">
    <property type="nucleotide sequence ID" value="NZ_CP060244.1"/>
</dbReference>
<evidence type="ECO:0000313" key="2">
    <source>
        <dbReference type="EMBL" id="QNT77780.1"/>
    </source>
</evidence>
<sequence>MGNQKKLDDSPKGKNKKENATKDIKAKRNQLIGKRLLETAQKIDGPARTLLKKIIGEMGDKHKGLFDGWVWENEELKESSKRKRVKLPDKVHPLWNPDIDFVREKDMKKP</sequence>
<proteinExistence type="predicted"/>
<dbReference type="Proteomes" id="UP000516349">
    <property type="component" value="Chromosome"/>
</dbReference>
<dbReference type="KEGG" id="ebla:JGUZn3_05340"/>
<name>A0A7H1NPS0_9PROT</name>
<dbReference type="AlphaFoldDB" id="A0A7H1NPS0"/>
<evidence type="ECO:0000256" key="1">
    <source>
        <dbReference type="SAM" id="MobiDB-lite"/>
    </source>
</evidence>
<evidence type="ECO:0000313" key="3">
    <source>
        <dbReference type="Proteomes" id="UP000516349"/>
    </source>
</evidence>
<gene>
    <name evidence="2" type="ORF">JGUZn3_05340</name>
</gene>
<feature type="region of interest" description="Disordered" evidence="1">
    <location>
        <begin position="1"/>
        <end position="24"/>
    </location>
</feature>
<organism evidence="2 3">
    <name type="scientific">Entomobacter blattae</name>
    <dbReference type="NCBI Taxonomy" id="2762277"/>
    <lineage>
        <taxon>Bacteria</taxon>
        <taxon>Pseudomonadati</taxon>
        <taxon>Pseudomonadota</taxon>
        <taxon>Alphaproteobacteria</taxon>
        <taxon>Acetobacterales</taxon>
        <taxon>Acetobacteraceae</taxon>
        <taxon>Entomobacter</taxon>
    </lineage>
</organism>
<keyword evidence="3" id="KW-1185">Reference proteome</keyword>
<reference evidence="2 3" key="1">
    <citation type="submission" date="2020-08" db="EMBL/GenBank/DDBJ databases">
        <title>Complete genome sequence of Entomobacter blattae G55GP.</title>
        <authorList>
            <person name="Poehlein A."/>
            <person name="Guzman J."/>
            <person name="Daniel R."/>
            <person name="Vilcinskas A."/>
        </authorList>
    </citation>
    <scope>NUCLEOTIDE SEQUENCE [LARGE SCALE GENOMIC DNA]</scope>
    <source>
        <strain evidence="2 3">G55GP</strain>
    </source>
</reference>
<dbReference type="EMBL" id="CP060244">
    <property type="protein sequence ID" value="QNT77780.1"/>
    <property type="molecule type" value="Genomic_DNA"/>
</dbReference>
<protein>
    <submittedName>
        <fullName evidence="2">Uncharacterized protein</fullName>
    </submittedName>
</protein>